<comment type="caution">
    <text evidence="1">The sequence shown here is derived from an EMBL/GenBank/DDBJ whole genome shotgun (WGS) entry which is preliminary data.</text>
</comment>
<dbReference type="EMBL" id="BEXD01000525">
    <property type="protein sequence ID" value="GBB88182.1"/>
    <property type="molecule type" value="Genomic_DNA"/>
</dbReference>
<dbReference type="Proteomes" id="UP000247702">
    <property type="component" value="Unassembled WGS sequence"/>
</dbReference>
<dbReference type="AlphaFoldDB" id="A0A2Z6QHQ7"/>
<protein>
    <submittedName>
        <fullName evidence="1">Uncharacterized protein</fullName>
    </submittedName>
</protein>
<keyword evidence="2" id="KW-1185">Reference proteome</keyword>
<sequence>MERIKKKDDQKLQVNKNFVCIDQLLHNYNLIKMVQWIELYMSCPVSSTGCSKSQDPGYWYHSGGCGGSMEISTDVYMRCKKCYTSGHWKGWSFSCSRHPLQYEKADDRDFLQNLGFVTNLYATDSEKKNILKLIIRKILEEMDLTY</sequence>
<organism evidence="1 2">
    <name type="scientific">Rhizophagus clarus</name>
    <dbReference type="NCBI Taxonomy" id="94130"/>
    <lineage>
        <taxon>Eukaryota</taxon>
        <taxon>Fungi</taxon>
        <taxon>Fungi incertae sedis</taxon>
        <taxon>Mucoromycota</taxon>
        <taxon>Glomeromycotina</taxon>
        <taxon>Glomeromycetes</taxon>
        <taxon>Glomerales</taxon>
        <taxon>Glomeraceae</taxon>
        <taxon>Rhizophagus</taxon>
    </lineage>
</organism>
<reference evidence="1 2" key="1">
    <citation type="submission" date="2017-11" db="EMBL/GenBank/DDBJ databases">
        <title>The genome of Rhizophagus clarus HR1 reveals common genetic basis of auxotrophy among arbuscular mycorrhizal fungi.</title>
        <authorList>
            <person name="Kobayashi Y."/>
        </authorList>
    </citation>
    <scope>NUCLEOTIDE SEQUENCE [LARGE SCALE GENOMIC DNA]</scope>
    <source>
        <strain evidence="1 2">HR1</strain>
    </source>
</reference>
<evidence type="ECO:0000313" key="2">
    <source>
        <dbReference type="Proteomes" id="UP000247702"/>
    </source>
</evidence>
<proteinExistence type="predicted"/>
<evidence type="ECO:0000313" key="1">
    <source>
        <dbReference type="EMBL" id="GBB88182.1"/>
    </source>
</evidence>
<accession>A0A2Z6QHQ7</accession>
<name>A0A2Z6QHQ7_9GLOM</name>
<gene>
    <name evidence="1" type="ORF">RclHR1_14700004</name>
</gene>